<dbReference type="Pfam" id="PF26200">
    <property type="entry name" value="Rcat_RNF216"/>
    <property type="match status" value="1"/>
</dbReference>
<evidence type="ECO:0000256" key="7">
    <source>
        <dbReference type="ARBA" id="ARBA00022833"/>
    </source>
</evidence>
<keyword evidence="7" id="KW-0862">Zinc</keyword>
<dbReference type="InterPro" id="IPR044066">
    <property type="entry name" value="TRIAD_supradom"/>
</dbReference>
<dbReference type="GO" id="GO:0016740">
    <property type="term" value="F:transferase activity"/>
    <property type="evidence" value="ECO:0007669"/>
    <property type="project" value="UniProtKB-KW"/>
</dbReference>
<comment type="pathway">
    <text evidence="1">Protein modification; protein ubiquitination.</text>
</comment>
<dbReference type="PANTHER" id="PTHR22770">
    <property type="entry name" value="UBIQUITIN CONJUGATING ENZYME 7 INTERACTING PROTEIN-RELATED"/>
    <property type="match status" value="1"/>
</dbReference>
<name>A0A292PR10_9PEZI</name>
<sequence length="598" mass="67155">MLSLLSLSKGKGPRDGRGTLSTSPDPEEATDQSRVASLNRALEILNELFPNVDVDEFRHMLSTYSEESRLHVITEALLKKSKDGRVQKRVVEPWEKFRPKAYIDAAKNVLAGFSLITTPSSYKEFKGLSHSTIKAVMAENNSDYARSRQTLMDIADKSWRFSFANLFRGARSVLPPEPTATATGCKELDDELFALGKPTRDRQVDEDLKVAKLLNVAEHTASSEMVECECCFGDYPWTEIASCSDGHFFCHQCLLRSVQEGLYGQGRNLLGEVCSVRCLSCSASPPCGAFVPHELLLAVLPPDALHSLEDKTAAESLERSGLDLARCPFCAYAEVIALEEYRIKRSVKVALLASVLVLFSIVPLALAVFLILVLTMITLRSPFPPRETSSSLRWIPSLTASRERVERSIGRIQRKRRGIFFRCGNVRCGRDSCLECGREWAPFHKCYEKEEDSVRIYVEKAMADAIKRTCPVCHISFVKSDGCNKLTCPCGYVMCYVCRAEIGSESYKHFCQHFRQVPGTTCDECDRCDLYVQEDEAAAIDRAAEKAEAEYFRKFKKPEGWKYKRRDTRASRSRKGAKLSWPEAIDAYIDGILDLILA</sequence>
<evidence type="ECO:0000256" key="9">
    <source>
        <dbReference type="SAM" id="Phobius"/>
    </source>
</evidence>
<organism evidence="11 12">
    <name type="scientific">Tuber aestivum</name>
    <name type="common">summer truffle</name>
    <dbReference type="NCBI Taxonomy" id="59557"/>
    <lineage>
        <taxon>Eukaryota</taxon>
        <taxon>Fungi</taxon>
        <taxon>Dikarya</taxon>
        <taxon>Ascomycota</taxon>
        <taxon>Pezizomycotina</taxon>
        <taxon>Pezizomycetes</taxon>
        <taxon>Pezizales</taxon>
        <taxon>Tuberaceae</taxon>
        <taxon>Tuber</taxon>
    </lineage>
</organism>
<keyword evidence="9" id="KW-0472">Membrane</keyword>
<keyword evidence="6" id="KW-0833">Ubl conjugation pathway</keyword>
<dbReference type="PROSITE" id="PS51873">
    <property type="entry name" value="TRIAD"/>
    <property type="match status" value="1"/>
</dbReference>
<evidence type="ECO:0000256" key="8">
    <source>
        <dbReference type="SAM" id="MobiDB-lite"/>
    </source>
</evidence>
<dbReference type="Proteomes" id="UP001412239">
    <property type="component" value="Unassembled WGS sequence"/>
</dbReference>
<dbReference type="InterPro" id="IPR047546">
    <property type="entry name" value="Rcat_RBR_RNF216"/>
</dbReference>
<evidence type="ECO:0000256" key="5">
    <source>
        <dbReference type="ARBA" id="ARBA00022771"/>
    </source>
</evidence>
<keyword evidence="12" id="KW-1185">Reference proteome</keyword>
<evidence type="ECO:0000256" key="3">
    <source>
        <dbReference type="ARBA" id="ARBA00022723"/>
    </source>
</evidence>
<dbReference type="InterPro" id="IPR047544">
    <property type="entry name" value="RING-HC_RBR_RNF216"/>
</dbReference>
<dbReference type="EMBL" id="LN891097">
    <property type="protein sequence ID" value="CUS09145.1"/>
    <property type="molecule type" value="Genomic_DNA"/>
</dbReference>
<accession>A0A292PR10</accession>
<evidence type="ECO:0000259" key="10">
    <source>
        <dbReference type="PROSITE" id="PS51873"/>
    </source>
</evidence>
<dbReference type="GO" id="GO:0008270">
    <property type="term" value="F:zinc ion binding"/>
    <property type="evidence" value="ECO:0007669"/>
    <property type="project" value="UniProtKB-KW"/>
</dbReference>
<dbReference type="CDD" id="cd16630">
    <property type="entry name" value="RING-HC_RBR_RNF216"/>
    <property type="match status" value="1"/>
</dbReference>
<proteinExistence type="predicted"/>
<feature type="transmembrane region" description="Helical" evidence="9">
    <location>
        <begin position="349"/>
        <end position="377"/>
    </location>
</feature>
<gene>
    <name evidence="11" type="ORF">GSTUAT00006781001</name>
</gene>
<keyword evidence="9" id="KW-0812">Transmembrane</keyword>
<keyword evidence="5" id="KW-0863">Zinc-finger</keyword>
<evidence type="ECO:0000313" key="11">
    <source>
        <dbReference type="EMBL" id="CUS09145.1"/>
    </source>
</evidence>
<dbReference type="AlphaFoldDB" id="A0A292PR10"/>
<evidence type="ECO:0000256" key="1">
    <source>
        <dbReference type="ARBA" id="ARBA00004906"/>
    </source>
</evidence>
<keyword evidence="2" id="KW-0808">Transferase</keyword>
<evidence type="ECO:0000256" key="2">
    <source>
        <dbReference type="ARBA" id="ARBA00022679"/>
    </source>
</evidence>
<dbReference type="PANTHER" id="PTHR22770:SF42">
    <property type="entry name" value="FINGER PROTEIN (ZIN), PUTATIVE (AFU_ORTHOLOGUE AFUA_4G03910)-RELATED"/>
    <property type="match status" value="1"/>
</dbReference>
<feature type="region of interest" description="Disordered" evidence="8">
    <location>
        <begin position="1"/>
        <end position="32"/>
    </location>
</feature>
<keyword evidence="3" id="KW-0479">Metal-binding</keyword>
<dbReference type="Gene3D" id="1.20.120.1750">
    <property type="match status" value="1"/>
</dbReference>
<evidence type="ECO:0000256" key="6">
    <source>
        <dbReference type="ARBA" id="ARBA00022786"/>
    </source>
</evidence>
<dbReference type="InterPro" id="IPR051628">
    <property type="entry name" value="LUBAC_E3_Ligases"/>
</dbReference>
<evidence type="ECO:0000256" key="4">
    <source>
        <dbReference type="ARBA" id="ARBA00022737"/>
    </source>
</evidence>
<protein>
    <recommendedName>
        <fullName evidence="10">RING-type domain-containing protein</fullName>
    </recommendedName>
</protein>
<dbReference type="CDD" id="cd20353">
    <property type="entry name" value="Rcat_RBR_RNF216"/>
    <property type="match status" value="1"/>
</dbReference>
<dbReference type="SUPFAM" id="SSF57850">
    <property type="entry name" value="RING/U-box"/>
    <property type="match status" value="1"/>
</dbReference>
<dbReference type="Pfam" id="PF26191">
    <property type="entry name" value="RING-HC_RBR_RNF216"/>
    <property type="match status" value="1"/>
</dbReference>
<feature type="domain" description="RING-type" evidence="10">
    <location>
        <begin position="224"/>
        <end position="526"/>
    </location>
</feature>
<evidence type="ECO:0000313" key="12">
    <source>
        <dbReference type="Proteomes" id="UP001412239"/>
    </source>
</evidence>
<reference evidence="11" key="1">
    <citation type="submission" date="2015-10" db="EMBL/GenBank/DDBJ databases">
        <authorList>
            <person name="Regsiter A."/>
            <person name="william w."/>
        </authorList>
    </citation>
    <scope>NUCLEOTIDE SEQUENCE</scope>
    <source>
        <strain evidence="11">Montdore</strain>
    </source>
</reference>
<keyword evidence="9" id="KW-1133">Transmembrane helix</keyword>
<keyword evidence="4" id="KW-0677">Repeat</keyword>